<gene>
    <name evidence="2" type="ORF">V6N12_074735</name>
</gene>
<dbReference type="Proteomes" id="UP001472677">
    <property type="component" value="Unassembled WGS sequence"/>
</dbReference>
<evidence type="ECO:0000313" key="3">
    <source>
        <dbReference type="Proteomes" id="UP001472677"/>
    </source>
</evidence>
<comment type="caution">
    <text evidence="2">The sequence shown here is derived from an EMBL/GenBank/DDBJ whole genome shotgun (WGS) entry which is preliminary data.</text>
</comment>
<accession>A0ABR2APF8</accession>
<dbReference type="EMBL" id="JBBPBM010000415">
    <property type="protein sequence ID" value="KAK8495703.1"/>
    <property type="molecule type" value="Genomic_DNA"/>
</dbReference>
<protein>
    <submittedName>
        <fullName evidence="2">Uncharacterized protein</fullName>
    </submittedName>
</protein>
<evidence type="ECO:0000313" key="2">
    <source>
        <dbReference type="EMBL" id="KAK8495703.1"/>
    </source>
</evidence>
<feature type="region of interest" description="Disordered" evidence="1">
    <location>
        <begin position="1"/>
        <end position="39"/>
    </location>
</feature>
<name>A0ABR2APF8_9ROSI</name>
<keyword evidence="3" id="KW-1185">Reference proteome</keyword>
<organism evidence="2 3">
    <name type="scientific">Hibiscus sabdariffa</name>
    <name type="common">roselle</name>
    <dbReference type="NCBI Taxonomy" id="183260"/>
    <lineage>
        <taxon>Eukaryota</taxon>
        <taxon>Viridiplantae</taxon>
        <taxon>Streptophyta</taxon>
        <taxon>Embryophyta</taxon>
        <taxon>Tracheophyta</taxon>
        <taxon>Spermatophyta</taxon>
        <taxon>Magnoliopsida</taxon>
        <taxon>eudicotyledons</taxon>
        <taxon>Gunneridae</taxon>
        <taxon>Pentapetalae</taxon>
        <taxon>rosids</taxon>
        <taxon>malvids</taxon>
        <taxon>Malvales</taxon>
        <taxon>Malvaceae</taxon>
        <taxon>Malvoideae</taxon>
        <taxon>Hibiscus</taxon>
    </lineage>
</organism>
<evidence type="ECO:0000256" key="1">
    <source>
        <dbReference type="SAM" id="MobiDB-lite"/>
    </source>
</evidence>
<sequence length="175" mass="19204">MEEDLVAVTTHKITDQDTSCPSKTGPEIAKTSYTDMAGKPPILGDGNTAKVNSIDEEVVTFEEDVITIRDGAIPSIQLFDRVHDQVQEEIRDAVLRPKTAGVERSSKVIPKQGLTGFHSAMHIVEPGASEAGSSKGNIRHPRNNMAKSVLGRVHVVQKLGKWWIRGKPRYRVLPS</sequence>
<reference evidence="2 3" key="1">
    <citation type="journal article" date="2024" name="G3 (Bethesda)">
        <title>Genome assembly of Hibiscus sabdariffa L. provides insights into metabolisms of medicinal natural products.</title>
        <authorList>
            <person name="Kim T."/>
        </authorList>
    </citation>
    <scope>NUCLEOTIDE SEQUENCE [LARGE SCALE GENOMIC DNA]</scope>
    <source>
        <strain evidence="2">TK-2024</strain>
        <tissue evidence="2">Old leaves</tissue>
    </source>
</reference>
<proteinExistence type="predicted"/>